<evidence type="ECO:0000256" key="1">
    <source>
        <dbReference type="SAM" id="MobiDB-lite"/>
    </source>
</evidence>
<feature type="region of interest" description="Disordered" evidence="1">
    <location>
        <begin position="17"/>
        <end position="37"/>
    </location>
</feature>
<dbReference type="Proteomes" id="UP000887574">
    <property type="component" value="Unplaced"/>
</dbReference>
<protein>
    <submittedName>
        <fullName evidence="3">Uncharacterized protein</fullName>
    </submittedName>
</protein>
<evidence type="ECO:0000313" key="2">
    <source>
        <dbReference type="Proteomes" id="UP000887574"/>
    </source>
</evidence>
<sequence length="87" mass="10163">MMMQLADWRKKYDEAETQLRDRRRSESGSILYSSEFKEQRDENGKILMNTPEQEDELKLLTPVHNIQTLKPRMTSASASKLNFSGNL</sequence>
<proteinExistence type="predicted"/>
<name>A0A915CU15_9BILA</name>
<dbReference type="WBParaSite" id="jg12398">
    <property type="protein sequence ID" value="jg12398"/>
    <property type="gene ID" value="jg12398"/>
</dbReference>
<accession>A0A915CU15</accession>
<keyword evidence="2" id="KW-1185">Reference proteome</keyword>
<evidence type="ECO:0000313" key="3">
    <source>
        <dbReference type="WBParaSite" id="jg12398"/>
    </source>
</evidence>
<dbReference type="AlphaFoldDB" id="A0A915CU15"/>
<feature type="compositionally biased region" description="Basic and acidic residues" evidence="1">
    <location>
        <begin position="17"/>
        <end position="26"/>
    </location>
</feature>
<organism evidence="2 3">
    <name type="scientific">Ditylenchus dipsaci</name>
    <dbReference type="NCBI Taxonomy" id="166011"/>
    <lineage>
        <taxon>Eukaryota</taxon>
        <taxon>Metazoa</taxon>
        <taxon>Ecdysozoa</taxon>
        <taxon>Nematoda</taxon>
        <taxon>Chromadorea</taxon>
        <taxon>Rhabditida</taxon>
        <taxon>Tylenchina</taxon>
        <taxon>Tylenchomorpha</taxon>
        <taxon>Sphaerularioidea</taxon>
        <taxon>Anguinidae</taxon>
        <taxon>Anguininae</taxon>
        <taxon>Ditylenchus</taxon>
    </lineage>
</organism>
<reference evidence="3" key="1">
    <citation type="submission" date="2022-11" db="UniProtKB">
        <authorList>
            <consortium name="WormBaseParasite"/>
        </authorList>
    </citation>
    <scope>IDENTIFICATION</scope>
</reference>